<accession>A0A482W245</accession>
<proteinExistence type="predicted"/>
<keyword evidence="2" id="KW-1185">Reference proteome</keyword>
<evidence type="ECO:0000313" key="2">
    <source>
        <dbReference type="Proteomes" id="UP000292052"/>
    </source>
</evidence>
<comment type="caution">
    <text evidence="1">The sequence shown here is derived from an EMBL/GenBank/DDBJ whole genome shotgun (WGS) entry which is preliminary data.</text>
</comment>
<gene>
    <name evidence="1" type="ORF">BDFB_008829</name>
</gene>
<dbReference type="EMBL" id="QDEB01037359">
    <property type="protein sequence ID" value="RZC39106.1"/>
    <property type="molecule type" value="Genomic_DNA"/>
</dbReference>
<name>A0A482W245_ASBVE</name>
<sequence>MLVGRLHMEIRQI</sequence>
<protein>
    <submittedName>
        <fullName evidence="1">Uncharacterized protein</fullName>
    </submittedName>
</protein>
<reference evidence="1 2" key="1">
    <citation type="submission" date="2017-03" db="EMBL/GenBank/DDBJ databases">
        <title>Genome of the blue death feigning beetle - Asbolus verrucosus.</title>
        <authorList>
            <person name="Rider S.D."/>
        </authorList>
    </citation>
    <scope>NUCLEOTIDE SEQUENCE [LARGE SCALE GENOMIC DNA]</scope>
    <source>
        <strain evidence="1">Butters</strain>
        <tissue evidence="1">Head and leg muscle</tissue>
    </source>
</reference>
<dbReference type="Proteomes" id="UP000292052">
    <property type="component" value="Unassembled WGS sequence"/>
</dbReference>
<organism evidence="1 2">
    <name type="scientific">Asbolus verrucosus</name>
    <name type="common">Desert ironclad beetle</name>
    <dbReference type="NCBI Taxonomy" id="1661398"/>
    <lineage>
        <taxon>Eukaryota</taxon>
        <taxon>Metazoa</taxon>
        <taxon>Ecdysozoa</taxon>
        <taxon>Arthropoda</taxon>
        <taxon>Hexapoda</taxon>
        <taxon>Insecta</taxon>
        <taxon>Pterygota</taxon>
        <taxon>Neoptera</taxon>
        <taxon>Endopterygota</taxon>
        <taxon>Coleoptera</taxon>
        <taxon>Polyphaga</taxon>
        <taxon>Cucujiformia</taxon>
        <taxon>Tenebrionidae</taxon>
        <taxon>Pimeliinae</taxon>
        <taxon>Asbolus</taxon>
    </lineage>
</organism>
<evidence type="ECO:0000313" key="1">
    <source>
        <dbReference type="EMBL" id="RZC39106.1"/>
    </source>
</evidence>